<keyword evidence="5" id="KW-0378">Hydrolase</keyword>
<keyword evidence="6" id="KW-0326">Glycosidase</keyword>
<gene>
    <name evidence="9" type="ORF">CA13_21750</name>
</gene>
<dbReference type="InterPro" id="IPR013780">
    <property type="entry name" value="Glyco_hydro_b"/>
</dbReference>
<dbReference type="GO" id="GO:0005764">
    <property type="term" value="C:lysosome"/>
    <property type="evidence" value="ECO:0007669"/>
    <property type="project" value="TreeGrafter"/>
</dbReference>
<dbReference type="EC" id="3.2.1.51" evidence="3"/>
<dbReference type="SUPFAM" id="SSF51445">
    <property type="entry name" value="(Trans)glycosidases"/>
    <property type="match status" value="1"/>
</dbReference>
<dbReference type="InterPro" id="IPR000933">
    <property type="entry name" value="Glyco_hydro_29"/>
</dbReference>
<dbReference type="Proteomes" id="UP000315010">
    <property type="component" value="Unassembled WGS sequence"/>
</dbReference>
<protein>
    <recommendedName>
        <fullName evidence="3">alpha-L-fucosidase</fullName>
        <ecNumber evidence="3">3.2.1.51</ecNumber>
    </recommendedName>
</protein>
<reference evidence="9 10" key="1">
    <citation type="submission" date="2019-02" db="EMBL/GenBank/DDBJ databases">
        <title>Deep-cultivation of Planctomycetes and their phenomic and genomic characterization uncovers novel biology.</title>
        <authorList>
            <person name="Wiegand S."/>
            <person name="Jogler M."/>
            <person name="Boedeker C."/>
            <person name="Pinto D."/>
            <person name="Vollmers J."/>
            <person name="Rivas-Marin E."/>
            <person name="Kohn T."/>
            <person name="Peeters S.H."/>
            <person name="Heuer A."/>
            <person name="Rast P."/>
            <person name="Oberbeckmann S."/>
            <person name="Bunk B."/>
            <person name="Jeske O."/>
            <person name="Meyerdierks A."/>
            <person name="Storesund J.E."/>
            <person name="Kallscheuer N."/>
            <person name="Luecker S."/>
            <person name="Lage O.M."/>
            <person name="Pohl T."/>
            <person name="Merkel B.J."/>
            <person name="Hornburger P."/>
            <person name="Mueller R.-W."/>
            <person name="Bruemmer F."/>
            <person name="Labrenz M."/>
            <person name="Spormann A.M."/>
            <person name="Op Den Camp H."/>
            <person name="Overmann J."/>
            <person name="Amann R."/>
            <person name="Jetten M.S.M."/>
            <person name="Mascher T."/>
            <person name="Medema M.H."/>
            <person name="Devos D.P."/>
            <person name="Kaster A.-K."/>
            <person name="Ovreas L."/>
            <person name="Rohde M."/>
            <person name="Galperin M.Y."/>
            <person name="Jogler C."/>
        </authorList>
    </citation>
    <scope>NUCLEOTIDE SEQUENCE [LARGE SCALE GENOMIC DNA]</scope>
    <source>
        <strain evidence="9 10">CA13</strain>
    </source>
</reference>
<dbReference type="GO" id="GO:0006004">
    <property type="term" value="P:fucose metabolic process"/>
    <property type="evidence" value="ECO:0007669"/>
    <property type="project" value="InterPro"/>
</dbReference>
<evidence type="ECO:0000256" key="7">
    <source>
        <dbReference type="SAM" id="SignalP"/>
    </source>
</evidence>
<comment type="caution">
    <text evidence="9">The sequence shown here is derived from an EMBL/GenBank/DDBJ whole genome shotgun (WGS) entry which is preliminary data.</text>
</comment>
<feature type="domain" description="Glycoside hydrolase family 29 N-terminal" evidence="8">
    <location>
        <begin position="26"/>
        <end position="342"/>
    </location>
</feature>
<name>A0A5C5Z0A0_9BACT</name>
<dbReference type="GO" id="GO:0004560">
    <property type="term" value="F:alpha-L-fucosidase activity"/>
    <property type="evidence" value="ECO:0007669"/>
    <property type="project" value="InterPro"/>
</dbReference>
<feature type="signal peptide" evidence="7">
    <location>
        <begin position="1"/>
        <end position="23"/>
    </location>
</feature>
<evidence type="ECO:0000313" key="9">
    <source>
        <dbReference type="EMBL" id="TWT80729.1"/>
    </source>
</evidence>
<evidence type="ECO:0000256" key="3">
    <source>
        <dbReference type="ARBA" id="ARBA00012662"/>
    </source>
</evidence>
<dbReference type="InterPro" id="IPR016286">
    <property type="entry name" value="FUC_metazoa-typ"/>
</dbReference>
<evidence type="ECO:0000256" key="4">
    <source>
        <dbReference type="ARBA" id="ARBA00022729"/>
    </source>
</evidence>
<evidence type="ECO:0000313" key="10">
    <source>
        <dbReference type="Proteomes" id="UP000315010"/>
    </source>
</evidence>
<evidence type="ECO:0000256" key="2">
    <source>
        <dbReference type="ARBA" id="ARBA00007951"/>
    </source>
</evidence>
<dbReference type="OrthoDB" id="107551at2"/>
<comment type="function">
    <text evidence="1">Alpha-L-fucosidase is responsible for hydrolyzing the alpha-1,6-linked fucose joined to the reducing-end N-acetylglucosamine of the carbohydrate moieties of glycoproteins.</text>
</comment>
<dbReference type="Gene3D" id="2.60.40.1180">
    <property type="entry name" value="Golgi alpha-mannosidase II"/>
    <property type="match status" value="1"/>
</dbReference>
<dbReference type="Gene3D" id="2.60.120.260">
    <property type="entry name" value="Galactose-binding domain-like"/>
    <property type="match status" value="1"/>
</dbReference>
<dbReference type="Pfam" id="PF01120">
    <property type="entry name" value="Alpha_L_fucos"/>
    <property type="match status" value="1"/>
</dbReference>
<dbReference type="RefSeq" id="WP_146395952.1">
    <property type="nucleotide sequence ID" value="NZ_SJPJ01000001.1"/>
</dbReference>
<feature type="chain" id="PRO_5022745215" description="alpha-L-fucosidase" evidence="7">
    <location>
        <begin position="24"/>
        <end position="585"/>
    </location>
</feature>
<dbReference type="PANTHER" id="PTHR10030:SF37">
    <property type="entry name" value="ALPHA-L-FUCOSIDASE-RELATED"/>
    <property type="match status" value="1"/>
</dbReference>
<dbReference type="SMART" id="SM00812">
    <property type="entry name" value="Alpha_L_fucos"/>
    <property type="match status" value="1"/>
</dbReference>
<evidence type="ECO:0000259" key="8">
    <source>
        <dbReference type="Pfam" id="PF01120"/>
    </source>
</evidence>
<dbReference type="SUPFAM" id="SSF49785">
    <property type="entry name" value="Galactose-binding domain-like"/>
    <property type="match status" value="1"/>
</dbReference>
<keyword evidence="10" id="KW-1185">Reference proteome</keyword>
<evidence type="ECO:0000256" key="1">
    <source>
        <dbReference type="ARBA" id="ARBA00004071"/>
    </source>
</evidence>
<dbReference type="PRINTS" id="PR00741">
    <property type="entry name" value="GLHYDRLASE29"/>
</dbReference>
<dbReference type="AlphaFoldDB" id="A0A5C5Z0A0"/>
<dbReference type="GO" id="GO:0016139">
    <property type="term" value="P:glycoside catabolic process"/>
    <property type="evidence" value="ECO:0007669"/>
    <property type="project" value="TreeGrafter"/>
</dbReference>
<dbReference type="InterPro" id="IPR057739">
    <property type="entry name" value="Glyco_hydro_29_N"/>
</dbReference>
<accession>A0A5C5Z0A0</accession>
<sequence precursor="true">MNTRILRLISFGLLALVSSTLFAQKPESREQTRDERMAWWREAKFGMFVHWGVYSVTGGQYKGKELPNSAEWMMNRGNIPIAEYEKYAARFNPVKFDAAEFVGLAKQAGMKYLVITAKHHDGFSMFHSTASPYNVVDATPFKRDIMKELAEACQEQGIRFGFYYSQCQDWHHPGGMGNNWDKTIQRVSFDQYVRDKAAPEIKQLLTEYGPISIFWWDTPRDMSKEAFDSLHSSTGLQPDVITNDRLGKDYPGDHKTFERKIPPQAPADKYWEVCMPISGSWGYKKIDTDFKSPTTLIRNLVDIASKGGNYLLNVSPTGEGNLLPQSVERLKLIGQWMKVNSESIYGTSASPLPKLAWGRCTAKSVDGGTMLYLHVFDWPSDGKLLVPAIKNDVRQASLLAHGTEVKTRLTDLGIELTLPGEAPDPYASVITISIDGELEVGIHLPTPDSSGSLVLTADNAYVHNNEGSKQAGVRFHDDIAHIGYWLDPHAWVDWSIYINQPGRYEVRAIMSVEKEKTRFEFGLPGQTETAEVKSTGGYGNYVEKSLGTLEIDQSGQCSIQVKPDPDHWQPMNLRQLKLQRIGSSP</sequence>
<dbReference type="Gene3D" id="3.20.20.80">
    <property type="entry name" value="Glycosidases"/>
    <property type="match status" value="1"/>
</dbReference>
<evidence type="ECO:0000256" key="5">
    <source>
        <dbReference type="ARBA" id="ARBA00022801"/>
    </source>
</evidence>
<dbReference type="InterPro" id="IPR008979">
    <property type="entry name" value="Galactose-bd-like_sf"/>
</dbReference>
<proteinExistence type="inferred from homology"/>
<keyword evidence="4 7" id="KW-0732">Signal</keyword>
<dbReference type="InterPro" id="IPR017853">
    <property type="entry name" value="GH"/>
</dbReference>
<dbReference type="PANTHER" id="PTHR10030">
    <property type="entry name" value="ALPHA-L-FUCOSIDASE"/>
    <property type="match status" value="1"/>
</dbReference>
<organism evidence="9 10">
    <name type="scientific">Novipirellula herctigrandis</name>
    <dbReference type="NCBI Taxonomy" id="2527986"/>
    <lineage>
        <taxon>Bacteria</taxon>
        <taxon>Pseudomonadati</taxon>
        <taxon>Planctomycetota</taxon>
        <taxon>Planctomycetia</taxon>
        <taxon>Pirellulales</taxon>
        <taxon>Pirellulaceae</taxon>
        <taxon>Novipirellula</taxon>
    </lineage>
</organism>
<evidence type="ECO:0000256" key="6">
    <source>
        <dbReference type="ARBA" id="ARBA00023295"/>
    </source>
</evidence>
<comment type="similarity">
    <text evidence="2">Belongs to the glycosyl hydrolase 29 family.</text>
</comment>
<dbReference type="EMBL" id="SJPJ01000001">
    <property type="protein sequence ID" value="TWT80729.1"/>
    <property type="molecule type" value="Genomic_DNA"/>
</dbReference>